<dbReference type="NCBIfam" id="TIGR03783">
    <property type="entry name" value="Bac_Flav_CT_G"/>
    <property type="match status" value="1"/>
</dbReference>
<accession>A0A1I5F0X4</accession>
<keyword evidence="4" id="KW-1185">Reference proteome</keyword>
<evidence type="ECO:0000313" key="4">
    <source>
        <dbReference type="Proteomes" id="UP000199036"/>
    </source>
</evidence>
<dbReference type="Gene3D" id="3.40.50.300">
    <property type="entry name" value="P-loop containing nucleotide triphosphate hydrolases"/>
    <property type="match status" value="1"/>
</dbReference>
<reference evidence="4" key="1">
    <citation type="submission" date="2016-10" db="EMBL/GenBank/DDBJ databases">
        <authorList>
            <person name="Varghese N."/>
            <person name="Submissions S."/>
        </authorList>
    </citation>
    <scope>NUCLEOTIDE SEQUENCE [LARGE SCALE GENOMIC DNA]</scope>
    <source>
        <strain evidence="4">DS-12</strain>
    </source>
</reference>
<dbReference type="SUPFAM" id="SSF52540">
    <property type="entry name" value="P-loop containing nucleoside triphosphate hydrolases"/>
    <property type="match status" value="1"/>
</dbReference>
<evidence type="ECO:0000259" key="2">
    <source>
        <dbReference type="Pfam" id="PF19044"/>
    </source>
</evidence>
<feature type="non-terminal residue" evidence="3">
    <location>
        <position position="583"/>
    </location>
</feature>
<dbReference type="PANTHER" id="PTHR38467">
    <property type="match status" value="1"/>
</dbReference>
<dbReference type="InterPro" id="IPR043964">
    <property type="entry name" value="P-loop_TraG"/>
</dbReference>
<feature type="domain" description="TraG P-loop" evidence="2">
    <location>
        <begin position="410"/>
        <end position="583"/>
    </location>
</feature>
<dbReference type="Proteomes" id="UP000199036">
    <property type="component" value="Unassembled WGS sequence"/>
</dbReference>
<gene>
    <name evidence="3" type="ORF">SAMN05421741_1241</name>
</gene>
<dbReference type="Pfam" id="PF19044">
    <property type="entry name" value="P-loop_TraG"/>
    <property type="match status" value="1"/>
</dbReference>
<dbReference type="InterPro" id="IPR022509">
    <property type="entry name" value="Conjugation_ATPase_TraG"/>
</dbReference>
<dbReference type="STRING" id="913024.SAMN05421741_1241"/>
<dbReference type="OrthoDB" id="596266at2"/>
<dbReference type="Pfam" id="PF12991">
    <property type="entry name" value="DUF3875"/>
    <property type="match status" value="1"/>
</dbReference>
<dbReference type="RefSeq" id="WP_091525474.1">
    <property type="nucleotide sequence ID" value="NZ_FOVI01000024.1"/>
</dbReference>
<evidence type="ECO:0000313" key="3">
    <source>
        <dbReference type="EMBL" id="SFO17377.1"/>
    </source>
</evidence>
<protein>
    <submittedName>
        <fullName evidence="3">Bacteroides conjugation system ATPase, TraG family</fullName>
    </submittedName>
</protein>
<evidence type="ECO:0000259" key="1">
    <source>
        <dbReference type="Pfam" id="PF12991"/>
    </source>
</evidence>
<dbReference type="PANTHER" id="PTHR38467:SF1">
    <property type="entry name" value="CONJUGATIVE TRANSFER: ASSEMBLY"/>
    <property type="match status" value="1"/>
</dbReference>
<dbReference type="InterPro" id="IPR024451">
    <property type="entry name" value="TraG_N_Bacteroidetes"/>
</dbReference>
<sequence length="583" mass="66927">MRNTAKTTTLENKFPLLAVENNCIISKEADITVCFKVRLPELFTVASAEYEAIHSAWHKAIKTLPDYTIIHKQDWYIKENYSPDLTKEDQTFLVRSYQQHFNERPFLNHYCYLFLTKTTKERMRTQSNFSSLCKGTLIPKEIRNKETISRFMEAVAQFERIVNDSGFISLKRLTEEDIIGCNEKQGLLEQYLTLSKESGTPMQDIALGTEEVRIGNRRLSLHTLSDTDDLPATVSADTRFEKLSTDRSDCRLSFSAPVGLLLNCNHIYNQYLFLDNSEDNLQKFEKSARNMHSLARYSRANQINKEWIEKYLNEAHSFGLSSIRAHFNVMAWSEDPSKLKQLKNDCGSAIALMECKPRHNTVDTATLYWAGMPGNSGDFPSEESFYTFIEPALCFFTEETNYHNSPSPFGIKMADRLTGKPIHLDISDLPMKRGIITNRNKFILGPSGSGKSFFTNHMVRQYYEQGAHVLLVDTGNSYQGLCELIKGKTKGEDGVYFTYTEDNPIAFNPFYTDDSVFDIEKRESIKTLILTLWKRDDEPPTRSEEVALSNAVSGYIDCIKQHQLLPSFNGFYEYVKGDYRKVL</sequence>
<dbReference type="InterPro" id="IPR027417">
    <property type="entry name" value="P-loop_NTPase"/>
</dbReference>
<proteinExistence type="predicted"/>
<dbReference type="EMBL" id="FOVI01000024">
    <property type="protein sequence ID" value="SFO17377.1"/>
    <property type="molecule type" value="Genomic_DNA"/>
</dbReference>
<organism evidence="3 4">
    <name type="scientific">Paenimyroides ummariense</name>
    <dbReference type="NCBI Taxonomy" id="913024"/>
    <lineage>
        <taxon>Bacteria</taxon>
        <taxon>Pseudomonadati</taxon>
        <taxon>Bacteroidota</taxon>
        <taxon>Flavobacteriia</taxon>
        <taxon>Flavobacteriales</taxon>
        <taxon>Flavobacteriaceae</taxon>
        <taxon>Paenimyroides</taxon>
    </lineage>
</organism>
<feature type="domain" description="TraG N-terminal Bacteroidetes" evidence="1">
    <location>
        <begin position="3"/>
        <end position="55"/>
    </location>
</feature>
<dbReference type="InterPro" id="IPR053155">
    <property type="entry name" value="F-pilin_assembly_TraC"/>
</dbReference>
<name>A0A1I5F0X4_9FLAO</name>
<dbReference type="AlphaFoldDB" id="A0A1I5F0X4"/>